<dbReference type="SMART" id="SM00822">
    <property type="entry name" value="PKS_KR"/>
    <property type="match status" value="1"/>
</dbReference>
<dbReference type="PROSITE" id="PS00061">
    <property type="entry name" value="ADH_SHORT"/>
    <property type="match status" value="1"/>
</dbReference>
<evidence type="ECO:0000256" key="2">
    <source>
        <dbReference type="ARBA" id="ARBA00023002"/>
    </source>
</evidence>
<dbReference type="InterPro" id="IPR057326">
    <property type="entry name" value="KR_dom"/>
</dbReference>
<accession>A0ABP8LYG7</accession>
<feature type="domain" description="Ketoreductase" evidence="3">
    <location>
        <begin position="12"/>
        <end position="193"/>
    </location>
</feature>
<comment type="similarity">
    <text evidence="1">Belongs to the short-chain dehydrogenases/reductases (SDR) family.</text>
</comment>
<dbReference type="Gene3D" id="3.40.50.720">
    <property type="entry name" value="NAD(P)-binding Rossmann-like Domain"/>
    <property type="match status" value="1"/>
</dbReference>
<dbReference type="CDD" id="cd05233">
    <property type="entry name" value="SDR_c"/>
    <property type="match status" value="1"/>
</dbReference>
<sequence length="260" mass="27665">MASSIEKPFSGRTAVISGGLGDIGRAIARALAERGASVSLGDLQPESEATEFLQSLQMCGVNAIYYTVDASKADQVRNWIDDCEKRIGAPDIIIANAATVTLATLQELTVEQWDAELRVNLNGPFYLGKIAAGKLVAGKRQGHMVVIGSWAAHVVHAHIPAYSVSKAGLRMLAQCLALELAPHGILVNEIAPGYVDAGLSAKIWATNPELREQAASKVPVRRLISPDEVAAEVVHLCRRENRHITGTTLLMDGGLSLGEA</sequence>
<protein>
    <submittedName>
        <fullName evidence="4">D-threitol dehydrogenase</fullName>
    </submittedName>
</protein>
<dbReference type="SUPFAM" id="SSF51735">
    <property type="entry name" value="NAD(P)-binding Rossmann-fold domains"/>
    <property type="match status" value="1"/>
</dbReference>
<organism evidence="4 5">
    <name type="scientific">Ravibacter arvi</name>
    <dbReference type="NCBI Taxonomy" id="2051041"/>
    <lineage>
        <taxon>Bacteria</taxon>
        <taxon>Pseudomonadati</taxon>
        <taxon>Bacteroidota</taxon>
        <taxon>Cytophagia</taxon>
        <taxon>Cytophagales</taxon>
        <taxon>Spirosomataceae</taxon>
        <taxon>Ravibacter</taxon>
    </lineage>
</organism>
<evidence type="ECO:0000313" key="4">
    <source>
        <dbReference type="EMBL" id="GAA4438187.1"/>
    </source>
</evidence>
<dbReference type="PANTHER" id="PTHR43669">
    <property type="entry name" value="5-KETO-D-GLUCONATE 5-REDUCTASE"/>
    <property type="match status" value="1"/>
</dbReference>
<dbReference type="RefSeq" id="WP_345028232.1">
    <property type="nucleotide sequence ID" value="NZ_BAABEY010000018.1"/>
</dbReference>
<dbReference type="InterPro" id="IPR020904">
    <property type="entry name" value="Sc_DH/Rdtase_CS"/>
</dbReference>
<dbReference type="InterPro" id="IPR002347">
    <property type="entry name" value="SDR_fam"/>
</dbReference>
<dbReference type="PRINTS" id="PR00081">
    <property type="entry name" value="GDHRDH"/>
</dbReference>
<dbReference type="Proteomes" id="UP001501508">
    <property type="component" value="Unassembled WGS sequence"/>
</dbReference>
<dbReference type="InterPro" id="IPR036291">
    <property type="entry name" value="NAD(P)-bd_dom_sf"/>
</dbReference>
<gene>
    <name evidence="4" type="ORF">GCM10023091_18470</name>
</gene>
<evidence type="ECO:0000259" key="3">
    <source>
        <dbReference type="SMART" id="SM00822"/>
    </source>
</evidence>
<proteinExistence type="inferred from homology"/>
<evidence type="ECO:0000313" key="5">
    <source>
        <dbReference type="Proteomes" id="UP001501508"/>
    </source>
</evidence>
<name>A0ABP8LYG7_9BACT</name>
<keyword evidence="2" id="KW-0560">Oxidoreductase</keyword>
<comment type="caution">
    <text evidence="4">The sequence shown here is derived from an EMBL/GenBank/DDBJ whole genome shotgun (WGS) entry which is preliminary data.</text>
</comment>
<keyword evidence="5" id="KW-1185">Reference proteome</keyword>
<reference evidence="5" key="1">
    <citation type="journal article" date="2019" name="Int. J. Syst. Evol. Microbiol.">
        <title>The Global Catalogue of Microorganisms (GCM) 10K type strain sequencing project: providing services to taxonomists for standard genome sequencing and annotation.</title>
        <authorList>
            <consortium name="The Broad Institute Genomics Platform"/>
            <consortium name="The Broad Institute Genome Sequencing Center for Infectious Disease"/>
            <person name="Wu L."/>
            <person name="Ma J."/>
        </authorList>
    </citation>
    <scope>NUCLEOTIDE SEQUENCE [LARGE SCALE GENOMIC DNA]</scope>
    <source>
        <strain evidence="5">JCM 31920</strain>
    </source>
</reference>
<dbReference type="EMBL" id="BAABEY010000018">
    <property type="protein sequence ID" value="GAA4438187.1"/>
    <property type="molecule type" value="Genomic_DNA"/>
</dbReference>
<dbReference type="PANTHER" id="PTHR43669:SF8">
    <property type="entry name" value="SHORT-CHAIN TYPE DEHYDROGENASE_REDUCTASE-RELATED"/>
    <property type="match status" value="1"/>
</dbReference>
<evidence type="ECO:0000256" key="1">
    <source>
        <dbReference type="ARBA" id="ARBA00006484"/>
    </source>
</evidence>
<dbReference type="Pfam" id="PF13561">
    <property type="entry name" value="adh_short_C2"/>
    <property type="match status" value="1"/>
</dbReference>